<feature type="region of interest" description="Disordered" evidence="1">
    <location>
        <begin position="171"/>
        <end position="191"/>
    </location>
</feature>
<feature type="region of interest" description="Disordered" evidence="1">
    <location>
        <begin position="57"/>
        <end position="159"/>
    </location>
</feature>
<protein>
    <submittedName>
        <fullName evidence="2">Uncharacterized protein</fullName>
    </submittedName>
</protein>
<organism evidence="2 3">
    <name type="scientific">Glomus cerebriforme</name>
    <dbReference type="NCBI Taxonomy" id="658196"/>
    <lineage>
        <taxon>Eukaryota</taxon>
        <taxon>Fungi</taxon>
        <taxon>Fungi incertae sedis</taxon>
        <taxon>Mucoromycota</taxon>
        <taxon>Glomeromycotina</taxon>
        <taxon>Glomeromycetes</taxon>
        <taxon>Glomerales</taxon>
        <taxon>Glomeraceae</taxon>
        <taxon>Glomus</taxon>
    </lineage>
</organism>
<dbReference type="AlphaFoldDB" id="A0A397S8Y1"/>
<feature type="compositionally biased region" description="Acidic residues" evidence="1">
    <location>
        <begin position="129"/>
        <end position="144"/>
    </location>
</feature>
<accession>A0A397S8Y1</accession>
<evidence type="ECO:0000256" key="1">
    <source>
        <dbReference type="SAM" id="MobiDB-lite"/>
    </source>
</evidence>
<dbReference type="Proteomes" id="UP000265703">
    <property type="component" value="Unassembled WGS sequence"/>
</dbReference>
<feature type="compositionally biased region" description="Basic and acidic residues" evidence="1">
    <location>
        <begin position="92"/>
        <end position="106"/>
    </location>
</feature>
<gene>
    <name evidence="2" type="ORF">C1645_744144</name>
</gene>
<dbReference type="EMBL" id="QKYT01000724">
    <property type="protein sequence ID" value="RIA81952.1"/>
    <property type="molecule type" value="Genomic_DNA"/>
</dbReference>
<proteinExistence type="predicted"/>
<evidence type="ECO:0000313" key="3">
    <source>
        <dbReference type="Proteomes" id="UP000265703"/>
    </source>
</evidence>
<name>A0A397S8Y1_9GLOM</name>
<reference evidence="2 3" key="1">
    <citation type="submission" date="2018-06" db="EMBL/GenBank/DDBJ databases">
        <title>Comparative genomics reveals the genomic features of Rhizophagus irregularis, R. cerebriforme, R. diaphanum and Gigaspora rosea, and their symbiotic lifestyle signature.</title>
        <authorList>
            <person name="Morin E."/>
            <person name="San Clemente H."/>
            <person name="Chen E.C.H."/>
            <person name="De La Providencia I."/>
            <person name="Hainaut M."/>
            <person name="Kuo A."/>
            <person name="Kohler A."/>
            <person name="Murat C."/>
            <person name="Tang N."/>
            <person name="Roy S."/>
            <person name="Loubradou J."/>
            <person name="Henrissat B."/>
            <person name="Grigoriev I.V."/>
            <person name="Corradi N."/>
            <person name="Roux C."/>
            <person name="Martin F.M."/>
        </authorList>
    </citation>
    <scope>NUCLEOTIDE SEQUENCE [LARGE SCALE GENOMIC DNA]</scope>
    <source>
        <strain evidence="2 3">DAOM 227022</strain>
    </source>
</reference>
<sequence>MSNRKDIDQITHETINKILSDSQKNETIETVAKSAIGEIGHLCPDRNIINRVRNGLGKNEAGSEAGSTAGNEEGISSEFSSHDSGDDSQVMDDSRDDSQVTDDIRENSQLSGEVMVSHQVTVSSRDMNDDGSPDSSYDDVDEEAASTNTDYSEGVGPSRVPNYFCQISSILNDDEPTDHHSPRLSNELPRPRYSDYIYQQIEQQNNHDRLRPMEPKPEWKEPTWL</sequence>
<keyword evidence="3" id="KW-1185">Reference proteome</keyword>
<evidence type="ECO:0000313" key="2">
    <source>
        <dbReference type="EMBL" id="RIA81952.1"/>
    </source>
</evidence>
<feature type="compositionally biased region" description="Basic and acidic residues" evidence="1">
    <location>
        <begin position="205"/>
        <end position="225"/>
    </location>
</feature>
<comment type="caution">
    <text evidence="2">The sequence shown here is derived from an EMBL/GenBank/DDBJ whole genome shotgun (WGS) entry which is preliminary data.</text>
</comment>
<feature type="region of interest" description="Disordered" evidence="1">
    <location>
        <begin position="203"/>
        <end position="225"/>
    </location>
</feature>